<evidence type="ECO:0000313" key="1">
    <source>
        <dbReference type="EMBL" id="UEP19653.1"/>
    </source>
</evidence>
<proteinExistence type="predicted"/>
<evidence type="ECO:0000313" key="2">
    <source>
        <dbReference type="Proteomes" id="UP000828372"/>
    </source>
</evidence>
<dbReference type="EMBL" id="MZ571832">
    <property type="protein sequence ID" value="UEP19653.1"/>
    <property type="molecule type" value="Genomic_DNA"/>
</dbReference>
<sequence>MNISQFTLLVIPPVPSSSPNVTMGPPKPSV</sequence>
<keyword evidence="2" id="KW-1185">Reference proteome</keyword>
<accession>A0AAE8YF94</accession>
<dbReference type="Proteomes" id="UP000828372">
    <property type="component" value="Segment"/>
</dbReference>
<protein>
    <submittedName>
        <fullName evidence="1">Uncharacterized protein</fullName>
    </submittedName>
</protein>
<name>A0AAE8YF94_9CAUD</name>
<organism evidence="1 2">
    <name type="scientific">Klebsiella phage vB_KpnP-VAC71</name>
    <dbReference type="NCBI Taxonomy" id="2866700"/>
    <lineage>
        <taxon>Viruses</taxon>
        <taxon>Duplodnaviria</taxon>
        <taxon>Heunggongvirae</taxon>
        <taxon>Uroviricota</taxon>
        <taxon>Caudoviricetes</taxon>
        <taxon>Autographivirales</taxon>
        <taxon>Autotranscriptaviridae</taxon>
        <taxon>Studiervirinae</taxon>
        <taxon>Przondovirus</taxon>
        <taxon>Przondovirus VAC71</taxon>
    </lineage>
</organism>
<reference evidence="1 2" key="1">
    <citation type="submission" date="2021-07" db="EMBL/GenBank/DDBJ databases">
        <authorList>
            <person name="Bleriot I."/>
            <person name="Blasco L."/>
            <person name="Pacios O."/>
            <person name="Fernandez-Garcia L."/>
            <person name="Ambroa A."/>
            <person name="Ortiz-Cartagena C."/>
            <person name="Fernandez-Cuenca F."/>
            <person name="Oteo J."/>
            <person name="Pascual A."/>
            <person name="Martinez-Martinez L."/>
            <person name="Domingo-Calap P."/>
            <person name="Wood T.K."/>
            <person name="Thomas M."/>
        </authorList>
    </citation>
    <scope>NUCLEOTIDE SEQUENCE [LARGE SCALE GENOMIC DNA]</scope>
</reference>